<proteinExistence type="inferred from homology"/>
<keyword evidence="3" id="KW-0813">Transport</keyword>
<dbReference type="Gene3D" id="3.40.50.2300">
    <property type="match status" value="2"/>
</dbReference>
<dbReference type="KEGG" id="poz:I0K15_12610"/>
<keyword evidence="3" id="KW-0029">Amino-acid transport</keyword>
<evidence type="ECO:0000313" key="7">
    <source>
        <dbReference type="Proteomes" id="UP000594800"/>
    </source>
</evidence>
<dbReference type="Pfam" id="PF13458">
    <property type="entry name" value="Peripla_BP_6"/>
    <property type="match status" value="1"/>
</dbReference>
<accession>A0A7S9LP06</accession>
<organism evidence="6 7">
    <name type="scientific">Pontivivens ytuae</name>
    <dbReference type="NCBI Taxonomy" id="2789856"/>
    <lineage>
        <taxon>Bacteria</taxon>
        <taxon>Pseudomonadati</taxon>
        <taxon>Pseudomonadota</taxon>
        <taxon>Alphaproteobacteria</taxon>
        <taxon>Rhodobacterales</taxon>
        <taxon>Paracoccaceae</taxon>
        <taxon>Pontivivens</taxon>
    </lineage>
</organism>
<evidence type="ECO:0000256" key="1">
    <source>
        <dbReference type="ARBA" id="ARBA00010062"/>
    </source>
</evidence>
<name>A0A7S9LP06_9RHOB</name>
<dbReference type="PANTHER" id="PTHR30483:SF6">
    <property type="entry name" value="PERIPLASMIC BINDING PROTEIN OF ABC TRANSPORTER FOR NATURAL AMINO ACIDS"/>
    <property type="match status" value="1"/>
</dbReference>
<dbReference type="AlphaFoldDB" id="A0A7S9LP06"/>
<evidence type="ECO:0000313" key="6">
    <source>
        <dbReference type="EMBL" id="QPH52652.1"/>
    </source>
</evidence>
<dbReference type="InterPro" id="IPR028081">
    <property type="entry name" value="Leu-bd"/>
</dbReference>
<dbReference type="PROSITE" id="PS51257">
    <property type="entry name" value="PROKAR_LIPOPROTEIN"/>
    <property type="match status" value="1"/>
</dbReference>
<dbReference type="RefSeq" id="WP_196101863.1">
    <property type="nucleotide sequence ID" value="NZ_CP064942.1"/>
</dbReference>
<dbReference type="SUPFAM" id="SSF53822">
    <property type="entry name" value="Periplasmic binding protein-like I"/>
    <property type="match status" value="1"/>
</dbReference>
<evidence type="ECO:0000259" key="5">
    <source>
        <dbReference type="Pfam" id="PF13458"/>
    </source>
</evidence>
<feature type="chain" id="PRO_5032701211" evidence="4">
    <location>
        <begin position="22"/>
        <end position="408"/>
    </location>
</feature>
<evidence type="ECO:0000256" key="2">
    <source>
        <dbReference type="ARBA" id="ARBA00022729"/>
    </source>
</evidence>
<dbReference type="InterPro" id="IPR028082">
    <property type="entry name" value="Peripla_BP_I"/>
</dbReference>
<dbReference type="PANTHER" id="PTHR30483">
    <property type="entry name" value="LEUCINE-SPECIFIC-BINDING PROTEIN"/>
    <property type="match status" value="1"/>
</dbReference>
<feature type="domain" description="Leucine-binding protein" evidence="5">
    <location>
        <begin position="59"/>
        <end position="392"/>
    </location>
</feature>
<dbReference type="CDD" id="cd06339">
    <property type="entry name" value="PBP1_YraM_LppC_lipoprotein-like"/>
    <property type="match status" value="1"/>
</dbReference>
<evidence type="ECO:0000256" key="4">
    <source>
        <dbReference type="SAM" id="SignalP"/>
    </source>
</evidence>
<gene>
    <name evidence="6" type="ORF">I0K15_12610</name>
</gene>
<dbReference type="GO" id="GO:0006865">
    <property type="term" value="P:amino acid transport"/>
    <property type="evidence" value="ECO:0007669"/>
    <property type="project" value="UniProtKB-KW"/>
</dbReference>
<dbReference type="InterPro" id="IPR051010">
    <property type="entry name" value="BCAA_transport"/>
</dbReference>
<evidence type="ECO:0000256" key="3">
    <source>
        <dbReference type="ARBA" id="ARBA00022970"/>
    </source>
</evidence>
<dbReference type="Proteomes" id="UP000594800">
    <property type="component" value="Chromosome"/>
</dbReference>
<protein>
    <submittedName>
        <fullName evidence="6">Penicillin-binding protein activator</fullName>
    </submittedName>
</protein>
<reference evidence="6 7" key="1">
    <citation type="submission" date="2020-11" db="EMBL/GenBank/DDBJ databases">
        <title>Description of Pontivivens ytuae sp. nov. isolated from deep sea sediment of Mariana Trench.</title>
        <authorList>
            <person name="Wang Z."/>
            <person name="Sun Q.-L."/>
            <person name="Xu X.-D."/>
            <person name="Tang Y.-Z."/>
            <person name="Zhang J."/>
        </authorList>
    </citation>
    <scope>NUCLEOTIDE SEQUENCE [LARGE SCALE GENOMIC DNA]</scope>
    <source>
        <strain evidence="6 7">MT2928</strain>
    </source>
</reference>
<keyword evidence="2 4" id="KW-0732">Signal</keyword>
<sequence>MRETPTAVTRIFRAGAAMALAALVAGCVQQPGQRTTTTPTQTAPERTVLAPGQVDPNGPVQVALLVPTGSGNAERDAIGRSLEQAARLAVADASSVNIQLQVIPTGGNAGRAGGAAAQAIAQGADVIVGPLFSTSVAQVGPTAQAAGVPVFAFSNNPAVAGQNVYILGKTFEDSAARMLSFAAAQGRNRAGVIYTQDAEGQAALNAVQAASRRTNAQLVASASYPRSREGIPAAGEAFTSAMTSAGANAVVMSDRGTGLIYAASFLPFYGLDVDNVQVMGLQELSGGAIAAERALDGAWYTVADPARAEAFAARYASRYGSQPHPLAGLAYDGIAAVAALIAEARQTGDFNVFAAQNITSPAGFAGVEGAFRFRPDGGNERALAIMEVSRDGPQLVDPAPAAFGLAGF</sequence>
<dbReference type="EMBL" id="CP064942">
    <property type="protein sequence ID" value="QPH52652.1"/>
    <property type="molecule type" value="Genomic_DNA"/>
</dbReference>
<comment type="similarity">
    <text evidence="1">Belongs to the leucine-binding protein family.</text>
</comment>
<keyword evidence="7" id="KW-1185">Reference proteome</keyword>
<feature type="signal peptide" evidence="4">
    <location>
        <begin position="1"/>
        <end position="21"/>
    </location>
</feature>